<evidence type="ECO:0000313" key="15">
    <source>
        <dbReference type="Proteomes" id="UP000515152"/>
    </source>
</evidence>
<feature type="disulfide bond" evidence="12">
    <location>
        <begin position="351"/>
        <end position="360"/>
    </location>
</feature>
<dbReference type="Pfam" id="PF00053">
    <property type="entry name" value="EGF_laminin"/>
    <property type="match status" value="5"/>
</dbReference>
<accession>A0A8M1KIJ5</accession>
<evidence type="ECO:0000256" key="11">
    <source>
        <dbReference type="ARBA" id="ARBA00023292"/>
    </source>
</evidence>
<evidence type="ECO:0000256" key="7">
    <source>
        <dbReference type="ARBA" id="ARBA00022889"/>
    </source>
</evidence>
<evidence type="ECO:0000256" key="13">
    <source>
        <dbReference type="SAM" id="Coils"/>
    </source>
</evidence>
<dbReference type="PROSITE" id="PS01248">
    <property type="entry name" value="EGF_LAM_1"/>
    <property type="match status" value="1"/>
</dbReference>
<dbReference type="PANTHER" id="PTHR10574:SF268">
    <property type="entry name" value="LAMININ SUBUNIT BETA-3"/>
    <property type="match status" value="1"/>
</dbReference>
<comment type="caution">
    <text evidence="12">Lacks conserved residue(s) required for the propagation of feature annotation.</text>
</comment>
<feature type="domain" description="Laminin EGF-like" evidence="14">
    <location>
        <begin position="378"/>
        <end position="425"/>
    </location>
</feature>
<organism evidence="15 16">
    <name type="scientific">Clupea harengus</name>
    <name type="common">Atlantic herring</name>
    <dbReference type="NCBI Taxonomy" id="7950"/>
    <lineage>
        <taxon>Eukaryota</taxon>
        <taxon>Metazoa</taxon>
        <taxon>Chordata</taxon>
        <taxon>Craniata</taxon>
        <taxon>Vertebrata</taxon>
        <taxon>Euteleostomi</taxon>
        <taxon>Actinopterygii</taxon>
        <taxon>Neopterygii</taxon>
        <taxon>Teleostei</taxon>
        <taxon>Clupei</taxon>
        <taxon>Clupeiformes</taxon>
        <taxon>Clupeoidei</taxon>
        <taxon>Clupeidae</taxon>
        <taxon>Clupea</taxon>
    </lineage>
</organism>
<proteinExistence type="predicted"/>
<feature type="disulfide bond" evidence="12">
    <location>
        <begin position="283"/>
        <end position="300"/>
    </location>
</feature>
<feature type="coiled-coil region" evidence="13">
    <location>
        <begin position="673"/>
        <end position="728"/>
    </location>
</feature>
<dbReference type="GO" id="GO:0034446">
    <property type="term" value="P:substrate adhesion-dependent cell spreading"/>
    <property type="evidence" value="ECO:0007669"/>
    <property type="project" value="TreeGrafter"/>
</dbReference>
<dbReference type="Pfam" id="PF23219">
    <property type="entry name" value="LAMB1"/>
    <property type="match status" value="1"/>
</dbReference>
<dbReference type="GO" id="GO:0070831">
    <property type="term" value="P:basement membrane assembly"/>
    <property type="evidence" value="ECO:0007669"/>
    <property type="project" value="TreeGrafter"/>
</dbReference>
<dbReference type="FunFam" id="2.10.25.10:FF:000082">
    <property type="entry name" value="Laminin subunit alpha 1"/>
    <property type="match status" value="1"/>
</dbReference>
<feature type="disulfide bond" evidence="12">
    <location>
        <begin position="131"/>
        <end position="140"/>
    </location>
</feature>
<dbReference type="GO" id="GO:0016477">
    <property type="term" value="P:cell migration"/>
    <property type="evidence" value="ECO:0007669"/>
    <property type="project" value="TreeGrafter"/>
</dbReference>
<sequence>MATDCYSSFPQADRNKPQNLGDVSCFTLAPAPSNPYLDQKIHFSPLRQYSELNYPNSYKIETVSGFNGLRINLTQFGQVPKMPGRSLSRYFALREMRVIGTCFCHGHASRCLPVTNSNQLPNTQINDRCECQHNTVGMNCERCADLFNDLPWRPAEDSMPNICQRCDCNNHAQRCRFDPVRFEATVRKSGGVCETCLHHTTGPNCERCAPNYYLNPNSRIDRPDACLHCSCNPAGTEDGGQCDPNTGACRCKANVEGPNCDRCKSGYYGLSASNSLGCSKCNCAVAGSLRGSCDQVTGQCRCQPNVQGQNCDRCASGFWNPSDPRGCQPCACHPTNAIGATCDKLTGQCQCRSGFAGLTCSGCPDFSYGDPLRGCRACQCDPLGTASCEQSTGACLCRPGVTGERCDSCSRGHCDSFPKCPTCPSCFLSLDAQLSNLSLFVQQLSSNLSLPGGGSGPVPGHMGQRFSTLEDSLRGIREQLVLPAPSIAKLDQALGELGRLREQSDRLDGYLWAPWQSTNLQPQLEELQHLLDSLAVLHNAKKNALLNSVTANNKGAFDAIKKAYEESNDAVKQAEATGKTVDESSGLRQNALDMQNRVQPDNTKVLDKLENQLATKPNLTPTAVQVCGSTRTDPCTPEQCDGELCSPDAALSCLQGATCVGALPTGGKAQRDTEEVKGKLQELSQNITEASAQMKETQEVANQVRLTADEQSNQIRKARDELEADLQETRDFMRQLKEFLSDPRTDPNHIKEVSEEILNAKLPLSRDALKRKLEELQSLADGLSNNSNVLEESQHQLDQAEKLLERGELSETKAALQQYLDRMVDGMEDLEKTLEELEERYMATEPIRQGFNPANVEPELDAADGTLQEVEDTVGTRIPEEMNNLKDQLEDNDELAQTVLLVALEAQTAADGITEDLVALEDQLEKLRKAGEDAGDAGEAGETLGKLKDDAAKLLLDTADIMQTLDEKESSIKQAVDEFNQKSLLLAGLDTKLQELVKDIQQKAHFHSSCIG</sequence>
<feature type="disulfide bond" evidence="12">
    <location>
        <begin position="397"/>
        <end position="406"/>
    </location>
</feature>
<evidence type="ECO:0000256" key="8">
    <source>
        <dbReference type="ARBA" id="ARBA00023054"/>
    </source>
</evidence>
<feature type="domain" description="Laminin EGF-like" evidence="14">
    <location>
        <begin position="330"/>
        <end position="377"/>
    </location>
</feature>
<dbReference type="GO" id="GO:0007411">
    <property type="term" value="P:axon guidance"/>
    <property type="evidence" value="ECO:0007669"/>
    <property type="project" value="TreeGrafter"/>
</dbReference>
<dbReference type="InterPro" id="IPR002049">
    <property type="entry name" value="LE_dom"/>
</dbReference>
<feature type="coiled-coil region" evidence="13">
    <location>
        <begin position="910"/>
        <end position="937"/>
    </location>
</feature>
<dbReference type="PANTHER" id="PTHR10574">
    <property type="entry name" value="NETRIN/LAMININ-RELATED"/>
    <property type="match status" value="1"/>
</dbReference>
<dbReference type="GO" id="GO:0009887">
    <property type="term" value="P:animal organ morphogenesis"/>
    <property type="evidence" value="ECO:0007669"/>
    <property type="project" value="TreeGrafter"/>
</dbReference>
<keyword evidence="6" id="KW-0084">Basement membrane</keyword>
<dbReference type="InterPro" id="IPR050440">
    <property type="entry name" value="Laminin/Netrin_ECM"/>
</dbReference>
<keyword evidence="4" id="KW-0732">Signal</keyword>
<dbReference type="Proteomes" id="UP000515152">
    <property type="component" value="Chromosome 5"/>
</dbReference>
<keyword evidence="8 13" id="KW-0175">Coiled coil</keyword>
<keyword evidence="3" id="KW-0272">Extracellular matrix</keyword>
<dbReference type="AlphaFoldDB" id="A0A8M1KIJ5"/>
<feature type="domain" description="Laminin EGF-like" evidence="14">
    <location>
        <begin position="229"/>
        <end position="280"/>
    </location>
</feature>
<evidence type="ECO:0000259" key="14">
    <source>
        <dbReference type="PROSITE" id="PS50027"/>
    </source>
</evidence>
<dbReference type="FunFam" id="2.170.300.10:FF:000001">
    <property type="entry name" value="Laminin subunit beta-1"/>
    <property type="match status" value="1"/>
</dbReference>
<dbReference type="GeneID" id="105900100"/>
<keyword evidence="5" id="KW-0677">Repeat</keyword>
<feature type="disulfide bond" evidence="12">
    <location>
        <begin position="330"/>
        <end position="342"/>
    </location>
</feature>
<evidence type="ECO:0000256" key="4">
    <source>
        <dbReference type="ARBA" id="ARBA00022729"/>
    </source>
</evidence>
<dbReference type="CTD" id="3914"/>
<dbReference type="InterPro" id="IPR056863">
    <property type="entry name" value="LMN_ATRN_NET-like_EGF"/>
</dbReference>
<evidence type="ECO:0000256" key="6">
    <source>
        <dbReference type="ARBA" id="ARBA00022869"/>
    </source>
</evidence>
<evidence type="ECO:0000256" key="2">
    <source>
        <dbReference type="ARBA" id="ARBA00022525"/>
    </source>
</evidence>
<keyword evidence="10" id="KW-0325">Glycoprotein</keyword>
<dbReference type="InterPro" id="IPR056558">
    <property type="entry name" value="LAMB1-4_helical"/>
</dbReference>
<keyword evidence="9 12" id="KW-1015">Disulfide bond</keyword>
<name>A0A8M1KIJ5_CLUHA</name>
<feature type="disulfide bond" evidence="12">
    <location>
        <begin position="409"/>
        <end position="423"/>
    </location>
</feature>
<evidence type="ECO:0000256" key="5">
    <source>
        <dbReference type="ARBA" id="ARBA00022737"/>
    </source>
</evidence>
<dbReference type="CDD" id="cd00055">
    <property type="entry name" value="EGF_Lam"/>
    <property type="match status" value="6"/>
</dbReference>
<dbReference type="KEGG" id="char:105900100"/>
<dbReference type="RefSeq" id="XP_042563697.1">
    <property type="nucleotide sequence ID" value="XM_042707763.1"/>
</dbReference>
<feature type="coiled-coil region" evidence="13">
    <location>
        <begin position="766"/>
        <end position="847"/>
    </location>
</feature>
<keyword evidence="2" id="KW-0964">Secreted</keyword>
<comment type="subcellular location">
    <subcellularLocation>
        <location evidence="1">Secreted</location>
        <location evidence="1">Extracellular space</location>
        <location evidence="1">Extracellular matrix</location>
        <location evidence="1">Basement membrane</location>
    </subcellularLocation>
</comment>
<evidence type="ECO:0000256" key="1">
    <source>
        <dbReference type="ARBA" id="ARBA00004302"/>
    </source>
</evidence>
<keyword evidence="7" id="KW-0130">Cell adhesion</keyword>
<dbReference type="OrthoDB" id="8545473at2759"/>
<evidence type="ECO:0000256" key="10">
    <source>
        <dbReference type="ARBA" id="ARBA00023180"/>
    </source>
</evidence>
<evidence type="ECO:0000256" key="9">
    <source>
        <dbReference type="ARBA" id="ARBA00023157"/>
    </source>
</evidence>
<dbReference type="GO" id="GO:0043256">
    <property type="term" value="C:laminin complex"/>
    <property type="evidence" value="ECO:0007669"/>
    <property type="project" value="TreeGrafter"/>
</dbReference>
<gene>
    <name evidence="16" type="primary">lamb3</name>
</gene>
<keyword evidence="11 12" id="KW-0424">Laminin EGF-like domain</keyword>
<keyword evidence="15" id="KW-1185">Reference proteome</keyword>
<evidence type="ECO:0000256" key="12">
    <source>
        <dbReference type="PROSITE-ProRule" id="PRU00460"/>
    </source>
</evidence>
<dbReference type="GO" id="GO:0009888">
    <property type="term" value="P:tissue development"/>
    <property type="evidence" value="ECO:0007669"/>
    <property type="project" value="TreeGrafter"/>
</dbReference>
<feature type="disulfide bond" evidence="12">
    <location>
        <begin position="251"/>
        <end position="260"/>
    </location>
</feature>
<reference evidence="16" key="1">
    <citation type="submission" date="2025-08" db="UniProtKB">
        <authorList>
            <consortium name="RefSeq"/>
        </authorList>
    </citation>
    <scope>IDENTIFICATION</scope>
</reference>
<dbReference type="PROSITE" id="PS50027">
    <property type="entry name" value="EGF_LAM_2"/>
    <property type="match status" value="5"/>
</dbReference>
<evidence type="ECO:0000256" key="3">
    <source>
        <dbReference type="ARBA" id="ARBA00022530"/>
    </source>
</evidence>
<feature type="disulfide bond" evidence="12">
    <location>
        <begin position="332"/>
        <end position="349"/>
    </location>
</feature>
<evidence type="ECO:0000313" key="16">
    <source>
        <dbReference type="RefSeq" id="XP_042563697.1"/>
    </source>
</evidence>
<feature type="domain" description="Laminin EGF-like" evidence="14">
    <location>
        <begin position="102"/>
        <end position="165"/>
    </location>
</feature>
<feature type="disulfide bond" evidence="12">
    <location>
        <begin position="302"/>
        <end position="311"/>
    </location>
</feature>
<dbReference type="Pfam" id="PF24973">
    <property type="entry name" value="EGF_LMN_ATRN"/>
    <property type="match status" value="1"/>
</dbReference>
<dbReference type="SMART" id="SM00180">
    <property type="entry name" value="EGF_Lam"/>
    <property type="match status" value="6"/>
</dbReference>
<feature type="domain" description="Laminin EGF-like" evidence="14">
    <location>
        <begin position="281"/>
        <end position="329"/>
    </location>
</feature>
<protein>
    <submittedName>
        <fullName evidence="16">Laminin subunit beta-3</fullName>
    </submittedName>
</protein>
<dbReference type="FunFam" id="2.10.25.10:FF:000084">
    <property type="entry name" value="Laminin subunit alpha 3"/>
    <property type="match status" value="1"/>
</dbReference>
<feature type="disulfide bond" evidence="12">
    <location>
        <begin position="281"/>
        <end position="293"/>
    </location>
</feature>